<evidence type="ECO:0000313" key="1">
    <source>
        <dbReference type="EMBL" id="KAB2587343.1"/>
    </source>
</evidence>
<evidence type="ECO:0000313" key="2">
    <source>
        <dbReference type="Proteomes" id="UP000325576"/>
    </source>
</evidence>
<gene>
    <name evidence="1" type="ORF">BS297_00370</name>
</gene>
<dbReference type="EMBL" id="MRBO01000011">
    <property type="protein sequence ID" value="KAB2587343.1"/>
    <property type="molecule type" value="Genomic_DNA"/>
</dbReference>
<dbReference type="KEGG" id="reb:XU06_06350"/>
<accession>A0A0E4A4Y9</accession>
<reference evidence="1 2" key="1">
    <citation type="journal article" date="2017" name="Poromechanics V (2013)">
        <title>Genomic Characterization of the Arsenic-Tolerant Actinobacterium, &lt;i&gt;Rhodococcus erythropolis&lt;/i&gt; S43.</title>
        <authorList>
            <person name="Retamal-Morales G."/>
            <person name="Mehnert M."/>
            <person name="Schwabe R."/>
            <person name="Tischler D."/>
            <person name="Schloemann M."/>
            <person name="Levican G.J."/>
        </authorList>
    </citation>
    <scope>NUCLEOTIDE SEQUENCE [LARGE SCALE GENOMIC DNA]</scope>
    <source>
        <strain evidence="1 2">S43</strain>
    </source>
</reference>
<proteinExistence type="predicted"/>
<sequence>MGHSRTWLTRALAMPVAVAVTLLLPLGSVASAQDFEDDADTSVVAAATTPISFTELGRGTDIVFSSDDAPVLVTVPVPDGLTATAVTGILTAPTDFSRGWLEVTSDGRLVSRVDFDAGQAGTGLPISVPLQGLEVVDRSVTVSMIAHLVPVDDRCYDRTRYQPLALRDAFVAYDGAERQPTTVATFFPPILRKATIYVTDGSSGAQQSAALQLSAAIVNKYGSQPDAVVVEQLPNGQSLPSAEPGLFERAVVLGNSGDAGIDLATAPNGSPVLRISGDDKTLVPQVSLLAANFDGYWAASRALASPDNTVAQISQDAITVGELKLGTLTTSGLNHIEVDVPFSQSQLGRPMKDVSVRMIGSYVPLPNSRNGELSISLGDRRLASQTVNETGRFDIGVDVPNELLRRDLTFEVSMDVTGDFQCGTSSPSSLTVDPASTITSTTGFPPTPGGFQSLPQSMLPTLDVGLSHGDFADLVRAQRLVVAMQRLSYLPLQPRVLPFGDAATSSLPALLIAADGTLPTPVALPMDTADQGLLRLQGLEFGGQYGALQVVSGSHNEVVALTSEGDAADADGLLNWLEGGKDRFAELTGDLLVAPRGGEPFDVGVDVAPLGTATSAEEETGLSAVTIGWIGFGTVVLIAVAVGGVLVARRRGQ</sequence>
<protein>
    <submittedName>
        <fullName evidence="1">Uncharacterized protein</fullName>
    </submittedName>
</protein>
<organism evidence="1 2">
    <name type="scientific">Rhodococcus erythropolis</name>
    <name type="common">Arthrobacter picolinophilus</name>
    <dbReference type="NCBI Taxonomy" id="1833"/>
    <lineage>
        <taxon>Bacteria</taxon>
        <taxon>Bacillati</taxon>
        <taxon>Actinomycetota</taxon>
        <taxon>Actinomycetes</taxon>
        <taxon>Mycobacteriales</taxon>
        <taxon>Nocardiaceae</taxon>
        <taxon>Rhodococcus</taxon>
        <taxon>Rhodococcus erythropolis group</taxon>
    </lineage>
</organism>
<name>A0A0E4A4Y9_RHOER</name>
<dbReference type="AlphaFoldDB" id="A0A0E4A4Y9"/>
<dbReference type="Gene3D" id="2.60.120.260">
    <property type="entry name" value="Galactose-binding domain-like"/>
    <property type="match status" value="1"/>
</dbReference>
<comment type="caution">
    <text evidence="1">The sequence shown here is derived from an EMBL/GenBank/DDBJ whole genome shotgun (WGS) entry which is preliminary data.</text>
</comment>
<dbReference type="Proteomes" id="UP000325576">
    <property type="component" value="Unassembled WGS sequence"/>
</dbReference>
<dbReference type="RefSeq" id="WP_019747447.1">
    <property type="nucleotide sequence ID" value="NZ_BHXB01000001.1"/>
</dbReference>